<dbReference type="GO" id="GO:0008094">
    <property type="term" value="F:ATP-dependent activity, acting on DNA"/>
    <property type="evidence" value="ECO:0007669"/>
    <property type="project" value="TreeGrafter"/>
</dbReference>
<feature type="region of interest" description="Disordered" evidence="7">
    <location>
        <begin position="586"/>
        <end position="651"/>
    </location>
</feature>
<dbReference type="EMBL" id="MU853401">
    <property type="protein sequence ID" value="KAK4138129.1"/>
    <property type="molecule type" value="Genomic_DNA"/>
</dbReference>
<dbReference type="InterPro" id="IPR049730">
    <property type="entry name" value="SNF2/RAD54-like_C"/>
</dbReference>
<dbReference type="InterPro" id="IPR050628">
    <property type="entry name" value="SNF2_RAD54_helicase_TF"/>
</dbReference>
<keyword evidence="6" id="KW-0862">Zinc</keyword>
<evidence type="ECO:0000313" key="12">
    <source>
        <dbReference type="Proteomes" id="UP001304895"/>
    </source>
</evidence>
<feature type="compositionally biased region" description="Basic residues" evidence="7">
    <location>
        <begin position="597"/>
        <end position="606"/>
    </location>
</feature>
<dbReference type="CDD" id="cd18793">
    <property type="entry name" value="SF2_C_SNF"/>
    <property type="match status" value="1"/>
</dbReference>
<comment type="caution">
    <text evidence="11">The sequence shown here is derived from an EMBL/GenBank/DDBJ whole genome shotgun (WGS) entry which is preliminary data.</text>
</comment>
<dbReference type="GO" id="GO:0006281">
    <property type="term" value="P:DNA repair"/>
    <property type="evidence" value="ECO:0007669"/>
    <property type="project" value="TreeGrafter"/>
</dbReference>
<reference evidence="11" key="2">
    <citation type="submission" date="2023-05" db="EMBL/GenBank/DDBJ databases">
        <authorList>
            <consortium name="Lawrence Berkeley National Laboratory"/>
            <person name="Steindorff A."/>
            <person name="Hensen N."/>
            <person name="Bonometti L."/>
            <person name="Westerberg I."/>
            <person name="Brannstrom I.O."/>
            <person name="Guillou S."/>
            <person name="Cros-Aarteil S."/>
            <person name="Calhoun S."/>
            <person name="Haridas S."/>
            <person name="Kuo A."/>
            <person name="Mondo S."/>
            <person name="Pangilinan J."/>
            <person name="Riley R."/>
            <person name="Labutti K."/>
            <person name="Andreopoulos B."/>
            <person name="Lipzen A."/>
            <person name="Chen C."/>
            <person name="Yanf M."/>
            <person name="Daum C."/>
            <person name="Ng V."/>
            <person name="Clum A."/>
            <person name="Ohm R."/>
            <person name="Martin F."/>
            <person name="Silar P."/>
            <person name="Natvig D."/>
            <person name="Lalanne C."/>
            <person name="Gautier V."/>
            <person name="Ament-Velasquez S.L."/>
            <person name="Kruys A."/>
            <person name="Hutchinson M.I."/>
            <person name="Powell A.J."/>
            <person name="Barry K."/>
            <person name="Miller A.N."/>
            <person name="Grigoriev I.V."/>
            <person name="Debuchy R."/>
            <person name="Gladieux P."/>
            <person name="Thoren M.H."/>
            <person name="Johannesson H."/>
        </authorList>
    </citation>
    <scope>NUCLEOTIDE SEQUENCE</scope>
    <source>
        <strain evidence="11">CBS 123565</strain>
    </source>
</reference>
<evidence type="ECO:0000256" key="2">
    <source>
        <dbReference type="ARBA" id="ARBA00022741"/>
    </source>
</evidence>
<dbReference type="GO" id="GO:0016787">
    <property type="term" value="F:hydrolase activity"/>
    <property type="evidence" value="ECO:0007669"/>
    <property type="project" value="UniProtKB-KW"/>
</dbReference>
<reference evidence="11" key="1">
    <citation type="journal article" date="2023" name="Mol. Phylogenet. Evol.">
        <title>Genome-scale phylogeny and comparative genomics of the fungal order Sordariales.</title>
        <authorList>
            <person name="Hensen N."/>
            <person name="Bonometti L."/>
            <person name="Westerberg I."/>
            <person name="Brannstrom I.O."/>
            <person name="Guillou S."/>
            <person name="Cros-Aarteil S."/>
            <person name="Calhoun S."/>
            <person name="Haridas S."/>
            <person name="Kuo A."/>
            <person name="Mondo S."/>
            <person name="Pangilinan J."/>
            <person name="Riley R."/>
            <person name="LaButti K."/>
            <person name="Andreopoulos B."/>
            <person name="Lipzen A."/>
            <person name="Chen C."/>
            <person name="Yan M."/>
            <person name="Daum C."/>
            <person name="Ng V."/>
            <person name="Clum A."/>
            <person name="Steindorff A."/>
            <person name="Ohm R.A."/>
            <person name="Martin F."/>
            <person name="Silar P."/>
            <person name="Natvig D.O."/>
            <person name="Lalanne C."/>
            <person name="Gautier V."/>
            <person name="Ament-Velasquez S.L."/>
            <person name="Kruys A."/>
            <person name="Hutchinson M.I."/>
            <person name="Powell A.J."/>
            <person name="Barry K."/>
            <person name="Miller A.N."/>
            <person name="Grigoriev I.V."/>
            <person name="Debuchy R."/>
            <person name="Gladieux P."/>
            <person name="Hiltunen Thoren M."/>
            <person name="Johannesson H."/>
        </authorList>
    </citation>
    <scope>NUCLEOTIDE SEQUENCE</scope>
    <source>
        <strain evidence="11">CBS 123565</strain>
    </source>
</reference>
<feature type="region of interest" description="Disordered" evidence="7">
    <location>
        <begin position="72"/>
        <end position="94"/>
    </location>
</feature>
<evidence type="ECO:0000256" key="7">
    <source>
        <dbReference type="SAM" id="MobiDB-lite"/>
    </source>
</evidence>
<dbReference type="PANTHER" id="PTHR45626">
    <property type="entry name" value="TRANSCRIPTION TERMINATION FACTOR 2-RELATED"/>
    <property type="match status" value="1"/>
</dbReference>
<evidence type="ECO:0000259" key="8">
    <source>
        <dbReference type="PROSITE" id="PS50089"/>
    </source>
</evidence>
<dbReference type="SUPFAM" id="SSF57850">
    <property type="entry name" value="RING/U-box"/>
    <property type="match status" value="1"/>
</dbReference>
<dbReference type="Proteomes" id="UP001304895">
    <property type="component" value="Unassembled WGS sequence"/>
</dbReference>
<dbReference type="GO" id="GO:0005524">
    <property type="term" value="F:ATP binding"/>
    <property type="evidence" value="ECO:0007669"/>
    <property type="project" value="UniProtKB-KW"/>
</dbReference>
<evidence type="ECO:0000256" key="5">
    <source>
        <dbReference type="ARBA" id="ARBA00022840"/>
    </source>
</evidence>
<dbReference type="InterPro" id="IPR013083">
    <property type="entry name" value="Znf_RING/FYVE/PHD"/>
</dbReference>
<dbReference type="InterPro" id="IPR014001">
    <property type="entry name" value="Helicase_ATP-bd"/>
</dbReference>
<dbReference type="PROSITE" id="PS50089">
    <property type="entry name" value="ZF_RING_2"/>
    <property type="match status" value="1"/>
</dbReference>
<dbReference type="InterPro" id="IPR027417">
    <property type="entry name" value="P-loop_NTPase"/>
</dbReference>
<dbReference type="SUPFAM" id="SSF52540">
    <property type="entry name" value="P-loop containing nucleoside triphosphate hydrolases"/>
    <property type="match status" value="2"/>
</dbReference>
<evidence type="ECO:0000256" key="3">
    <source>
        <dbReference type="ARBA" id="ARBA00022801"/>
    </source>
</evidence>
<feature type="region of interest" description="Disordered" evidence="7">
    <location>
        <begin position="1"/>
        <end position="53"/>
    </location>
</feature>
<evidence type="ECO:0000256" key="6">
    <source>
        <dbReference type="PROSITE-ProRule" id="PRU00175"/>
    </source>
</evidence>
<dbReference type="InterPro" id="IPR000330">
    <property type="entry name" value="SNF2_N"/>
</dbReference>
<dbReference type="SMART" id="SM00490">
    <property type="entry name" value="HELICc"/>
    <property type="match status" value="1"/>
</dbReference>
<dbReference type="Gene3D" id="3.40.50.300">
    <property type="entry name" value="P-loop containing nucleotide triphosphate hydrolases"/>
    <property type="match status" value="1"/>
</dbReference>
<feature type="region of interest" description="Disordered" evidence="7">
    <location>
        <begin position="862"/>
        <end position="929"/>
    </location>
</feature>
<dbReference type="GO" id="GO:0008270">
    <property type="term" value="F:zinc ion binding"/>
    <property type="evidence" value="ECO:0007669"/>
    <property type="project" value="UniProtKB-KW"/>
</dbReference>
<dbReference type="InterPro" id="IPR038718">
    <property type="entry name" value="SNF2-like_sf"/>
</dbReference>
<dbReference type="PROSITE" id="PS51192">
    <property type="entry name" value="HELICASE_ATP_BIND_1"/>
    <property type="match status" value="1"/>
</dbReference>
<dbReference type="Gene3D" id="3.40.50.10810">
    <property type="entry name" value="Tandem AAA-ATPase domain"/>
    <property type="match status" value="1"/>
</dbReference>
<feature type="compositionally biased region" description="Basic residues" evidence="7">
    <location>
        <begin position="625"/>
        <end position="650"/>
    </location>
</feature>
<feature type="domain" description="Helicase ATP-binding" evidence="9">
    <location>
        <begin position="216"/>
        <end position="407"/>
    </location>
</feature>
<evidence type="ECO:0000259" key="10">
    <source>
        <dbReference type="PROSITE" id="PS51194"/>
    </source>
</evidence>
<feature type="compositionally biased region" description="Acidic residues" evidence="7">
    <location>
        <begin position="905"/>
        <end position="929"/>
    </location>
</feature>
<feature type="domain" description="RING-type" evidence="8">
    <location>
        <begin position="527"/>
        <end position="562"/>
    </location>
</feature>
<dbReference type="Pfam" id="PF00176">
    <property type="entry name" value="SNF2-rel_dom"/>
    <property type="match status" value="1"/>
</dbReference>
<name>A0AAN6ZHV7_9PEZI</name>
<comment type="similarity">
    <text evidence="1">Belongs to the SNF2/RAD54 helicase family.</text>
</comment>
<keyword evidence="2" id="KW-0547">Nucleotide-binding</keyword>
<accession>A0AAN6ZHV7</accession>
<keyword evidence="3" id="KW-0378">Hydrolase</keyword>
<proteinExistence type="inferred from homology"/>
<evidence type="ECO:0000313" key="11">
    <source>
        <dbReference type="EMBL" id="KAK4138129.1"/>
    </source>
</evidence>
<dbReference type="Pfam" id="PF00271">
    <property type="entry name" value="Helicase_C"/>
    <property type="match status" value="1"/>
</dbReference>
<dbReference type="SMART" id="SM00487">
    <property type="entry name" value="DEXDc"/>
    <property type="match status" value="1"/>
</dbReference>
<keyword evidence="5" id="KW-0067">ATP-binding</keyword>
<dbReference type="AlphaFoldDB" id="A0AAN6ZHV7"/>
<dbReference type="PROSITE" id="PS51194">
    <property type="entry name" value="HELICASE_CTER"/>
    <property type="match status" value="1"/>
</dbReference>
<keyword evidence="4" id="KW-0347">Helicase</keyword>
<keyword evidence="6" id="KW-0479">Metal-binding</keyword>
<keyword evidence="6" id="KW-0863">Zinc-finger</keyword>
<dbReference type="GO" id="GO:0005634">
    <property type="term" value="C:nucleus"/>
    <property type="evidence" value="ECO:0007669"/>
    <property type="project" value="TreeGrafter"/>
</dbReference>
<dbReference type="PANTHER" id="PTHR45626:SF17">
    <property type="entry name" value="HELICASE-LIKE TRANSCRIPTION FACTOR"/>
    <property type="match status" value="1"/>
</dbReference>
<feature type="compositionally biased region" description="Basic and acidic residues" evidence="7">
    <location>
        <begin position="30"/>
        <end position="40"/>
    </location>
</feature>
<feature type="domain" description="Helicase C-terminal" evidence="10">
    <location>
        <begin position="685"/>
        <end position="842"/>
    </location>
</feature>
<organism evidence="11 12">
    <name type="scientific">Trichocladium antarcticum</name>
    <dbReference type="NCBI Taxonomy" id="1450529"/>
    <lineage>
        <taxon>Eukaryota</taxon>
        <taxon>Fungi</taxon>
        <taxon>Dikarya</taxon>
        <taxon>Ascomycota</taxon>
        <taxon>Pezizomycotina</taxon>
        <taxon>Sordariomycetes</taxon>
        <taxon>Sordariomycetidae</taxon>
        <taxon>Sordariales</taxon>
        <taxon>Chaetomiaceae</taxon>
        <taxon>Trichocladium</taxon>
    </lineage>
</organism>
<dbReference type="GO" id="GO:0004386">
    <property type="term" value="F:helicase activity"/>
    <property type="evidence" value="ECO:0007669"/>
    <property type="project" value="UniProtKB-KW"/>
</dbReference>
<dbReference type="InterPro" id="IPR001841">
    <property type="entry name" value="Znf_RING"/>
</dbReference>
<protein>
    <submittedName>
        <fullName evidence="11">Uncharacterized protein</fullName>
    </submittedName>
</protein>
<dbReference type="InterPro" id="IPR001650">
    <property type="entry name" value="Helicase_C-like"/>
</dbReference>
<dbReference type="CDD" id="cd18008">
    <property type="entry name" value="DEXDc_SHPRH-like"/>
    <property type="match status" value="1"/>
</dbReference>
<feature type="compositionally biased region" description="Acidic residues" evidence="7">
    <location>
        <begin position="877"/>
        <end position="895"/>
    </location>
</feature>
<dbReference type="Gene3D" id="3.30.40.10">
    <property type="entry name" value="Zinc/RING finger domain, C3HC4 (zinc finger)"/>
    <property type="match status" value="1"/>
</dbReference>
<evidence type="ECO:0000256" key="1">
    <source>
        <dbReference type="ARBA" id="ARBA00007025"/>
    </source>
</evidence>
<keyword evidence="12" id="KW-1185">Reference proteome</keyword>
<sequence>MLTAAMASEKGISGGKSDLNGEISTPVTGEGEHGPVETHHGIGSLVPAPAPSAKRTVSDIRDYWKQVFVASGQTTPTESNRKRKPPALTKDNYRAKRQQAIDGLPVFQPKQIMLPTGDADEDEDGVDKTKLPAETQKAHKYLFSMLDGDEVIKSLKDDIDRDSQKSAQDLRMLTEAVLSFGQNRCKVKDGKWELDGFGTSLYHHQVIGVWWMLGRELHPEGPKGGILSDEMGLGKTIQLLACMSQHLPGKRAKVFSTLIVAPKRLLCQWSDEINAHFSRRGMKGAFIYSASNVSTDSQWKEHDIILTNYEQIQRQLPSSKDMQEIEDLRHDGNPAWKTRLRELGGALFQTDWYRVVLDEAHAINNRGSQTSRACRHLLSRYRWVLTGTPLTNNTNEFFPYLDFLRTKYINFSKYADNMGNIEDPIIPIPKPQPTELVTVEFSIWEGTRYKNVRDALGKLQEEANNSRGRGKPSTKRNGDLLKLHNWLRFYTSHPALVERDFHFGETAKLQGDPALPEPTTGAVHYFCRVCRKVLDEPRMGECGHAFCLRCSVRKNARCRSCDSAIAVTTPGGDVCFSSAPPDDEVGVLRDGSTTRPKSGKGKHNCLRRNPGDDECGLQPSLGTARKPRGTTRGNKTTKKARKTKKAKKTKNIATEDKIGSVAKRFLARCDQEPWNPIPHGAKTRATMELVLKWQDEAPDDKIIIFVHWIPMLCILGRMLFQHGLRFVYLWGEMGPSQQKTSIQVFQTLPGGKVMLISVSCGAQGLNLTVANRAIVLDHWWHKNLEQQAIGRIHRIGQLKTIHTAKMVVAGSTDEHVLQLQDKKERNIAIAVGGEELADDDDLELLGCYSQMGRELLAGVADISDDDCSSDSSSSGEGESDSEFDDSDDDDDDDKKDEDYEHDTDAEADGQDGDESEDEESGAEDGEEDD</sequence>
<evidence type="ECO:0000259" key="9">
    <source>
        <dbReference type="PROSITE" id="PS51192"/>
    </source>
</evidence>
<gene>
    <name evidence="11" type="ORF">BT67DRAFT_475199</name>
</gene>
<evidence type="ECO:0000256" key="4">
    <source>
        <dbReference type="ARBA" id="ARBA00022806"/>
    </source>
</evidence>